<evidence type="ECO:0000313" key="1">
    <source>
        <dbReference type="EMBL" id="ALN59685.1"/>
    </source>
</evidence>
<dbReference type="InterPro" id="IPR014541">
    <property type="entry name" value="Amdntrnsf_FN0238"/>
</dbReference>
<accession>A0A0S2DM88</accession>
<keyword evidence="1" id="KW-0808">Transferase</keyword>
<name>A0A0S2DM88_LYSEN</name>
<dbReference type="Proteomes" id="UP000061569">
    <property type="component" value="Chromosome"/>
</dbReference>
<gene>
    <name evidence="1" type="ORF">GLE_4344</name>
</gene>
<dbReference type="Pfam" id="PF19420">
    <property type="entry name" value="DDAH_eukar"/>
    <property type="match status" value="1"/>
</dbReference>
<proteinExistence type="predicted"/>
<dbReference type="KEGG" id="lez:GLE_4344"/>
<dbReference type="AlphaFoldDB" id="A0A0S2DM88"/>
<protein>
    <submittedName>
        <fullName evidence="1">Amidinotransferase</fullName>
    </submittedName>
</protein>
<evidence type="ECO:0000313" key="2">
    <source>
        <dbReference type="Proteomes" id="UP000061569"/>
    </source>
</evidence>
<dbReference type="PANTHER" id="PTHR43224">
    <property type="entry name" value="AMIDINOTRANSFERASE"/>
    <property type="match status" value="1"/>
</dbReference>
<dbReference type="SUPFAM" id="SSF55909">
    <property type="entry name" value="Pentein"/>
    <property type="match status" value="1"/>
</dbReference>
<dbReference type="PATRIC" id="fig|69.6.peg.4283"/>
<organism evidence="1 2">
    <name type="scientific">Lysobacter enzymogenes</name>
    <dbReference type="NCBI Taxonomy" id="69"/>
    <lineage>
        <taxon>Bacteria</taxon>
        <taxon>Pseudomonadati</taxon>
        <taxon>Pseudomonadota</taxon>
        <taxon>Gammaproteobacteria</taxon>
        <taxon>Lysobacterales</taxon>
        <taxon>Lysobacteraceae</taxon>
        <taxon>Lysobacter</taxon>
    </lineage>
</organism>
<dbReference type="GO" id="GO:0016740">
    <property type="term" value="F:transferase activity"/>
    <property type="evidence" value="ECO:0007669"/>
    <property type="project" value="UniProtKB-KW"/>
</dbReference>
<sequence length="308" mass="32673">MITRDPHAFFEHARDLTPDFGSAIARAAFLVAPDGFARAEQSAGDNRYMAQAQAFDAGRAGAQHRALHQALSQVLPTVCFAGDPETPDALFPNNVFATARSAGAAPRYLVGRMRHPVRQREAARSDIRRFFEDVLGYEEVDLSQQPHPCELTGAMVIDRSRGLGYAGLSERCDERGAALMHRAFGLRATLLFDLAQGEYHTNVVLAVLAGRAALVSPAGFADPAVAAAIAGFYGSRGIVLDAAEQAAFAANAIALSTYTLWMSAGASRALRDETRQALASAGFAVATVELDAIEAAGGSLRCCVGEVF</sequence>
<dbReference type="Gene3D" id="3.75.10.10">
    <property type="entry name" value="L-arginine/glycine Amidinotransferase, Chain A"/>
    <property type="match status" value="1"/>
</dbReference>
<dbReference type="EMBL" id="CP013140">
    <property type="protein sequence ID" value="ALN59685.1"/>
    <property type="molecule type" value="Genomic_DNA"/>
</dbReference>
<dbReference type="PANTHER" id="PTHR43224:SF1">
    <property type="entry name" value="AMIDINOTRANSFERASE"/>
    <property type="match status" value="1"/>
</dbReference>
<dbReference type="OrthoDB" id="9788268at2"/>
<dbReference type="STRING" id="69.GLE_4344"/>
<reference evidence="1 2" key="1">
    <citation type="submission" date="2015-11" db="EMBL/GenBank/DDBJ databases">
        <title>Genome sequences of Lysobacter enzymogenes strain C3 and Lysobacter antibioticus ATCC 29479.</title>
        <authorList>
            <person name="Kobayashi D.Y."/>
        </authorList>
    </citation>
    <scope>NUCLEOTIDE SEQUENCE [LARGE SCALE GENOMIC DNA]</scope>
    <source>
        <strain evidence="1 2">C3</strain>
    </source>
</reference>